<evidence type="ECO:0000256" key="4">
    <source>
        <dbReference type="SAM" id="Phobius"/>
    </source>
</evidence>
<keyword evidence="4" id="KW-0472">Membrane</keyword>
<evidence type="ECO:0000259" key="5">
    <source>
        <dbReference type="PROSITE" id="PS01124"/>
    </source>
</evidence>
<dbReference type="InterPro" id="IPR041522">
    <property type="entry name" value="CdaR_GGDEF"/>
</dbReference>
<dbReference type="PRINTS" id="PR00032">
    <property type="entry name" value="HTHARAC"/>
</dbReference>
<feature type="domain" description="GGDEF" evidence="6">
    <location>
        <begin position="423"/>
        <end position="552"/>
    </location>
</feature>
<accession>A0ABV1L453</accession>
<dbReference type="Proteomes" id="UP001493487">
    <property type="component" value="Unassembled WGS sequence"/>
</dbReference>
<comment type="caution">
    <text evidence="7">The sequence shown here is derived from an EMBL/GenBank/DDBJ whole genome shotgun (WGS) entry which is preliminary data.</text>
</comment>
<evidence type="ECO:0000256" key="2">
    <source>
        <dbReference type="ARBA" id="ARBA00023125"/>
    </source>
</evidence>
<keyword evidence="4" id="KW-1133">Transmembrane helix</keyword>
<dbReference type="InterPro" id="IPR000160">
    <property type="entry name" value="GGDEF_dom"/>
</dbReference>
<evidence type="ECO:0000259" key="6">
    <source>
        <dbReference type="PROSITE" id="PS50887"/>
    </source>
</evidence>
<name>A0ABV1L453_9BACL</name>
<dbReference type="RefSeq" id="WP_232189910.1">
    <property type="nucleotide sequence ID" value="NZ_JAIOAP010000024.1"/>
</dbReference>
<keyword evidence="4" id="KW-0812">Transmembrane</keyword>
<evidence type="ECO:0000313" key="7">
    <source>
        <dbReference type="EMBL" id="MEQ4486833.1"/>
    </source>
</evidence>
<feature type="domain" description="HTH araC/xylS-type" evidence="5">
    <location>
        <begin position="675"/>
        <end position="774"/>
    </location>
</feature>
<dbReference type="Pfam" id="PF12833">
    <property type="entry name" value="HTH_18"/>
    <property type="match status" value="1"/>
</dbReference>
<feature type="transmembrane region" description="Helical" evidence="4">
    <location>
        <begin position="20"/>
        <end position="44"/>
    </location>
</feature>
<reference evidence="7 8" key="1">
    <citation type="journal article" date="2023" name="Genome Announc.">
        <title>Pan-Genome Analyses of the Genus Cohnella and Proposal of the Novel Species Cohnella silvisoli sp. nov., Isolated from Forest Soil.</title>
        <authorList>
            <person name="Wang C."/>
            <person name="Mao L."/>
            <person name="Bao G."/>
            <person name="Zhu H."/>
        </authorList>
    </citation>
    <scope>NUCLEOTIDE SEQUENCE [LARGE SCALE GENOMIC DNA]</scope>
    <source>
        <strain evidence="7 8">NL03-T5-1</strain>
    </source>
</reference>
<sequence length="789" mass="90922">MKVPLAWLRSASFSYRKNTYVKLLLSFIILNILNIFIVFGFYYFKSDQMMKQEIDRLSHKLLSQTQNVSNYVYTSTIKGGFDLYYDDSIYSALFSDDVLDVYDQHKLVTRLNRFLQTNPIVHSIYLYNMQLDVVVSTAYPNKKIEDFPDMEMTGVLRNFKYRSPKIPYLLRHSIPTKPRGTPTLSLIVTEPSSSTNRMQGAMIINIDDGQLQNLMTEMASDPINRMFILQEDGQFVTDPKPDGLKDMMSKFRYYSDIENAHKPSGTFIKSIDNEKYVIAFQKTNLESTGFIYVSVYPYTTLFRSLIQIRDITMLSSIFLIIVSLIVSVLISRKIYFPIRSLTQFAKKQGKGTADPFSDGDIETIKRVFAKVIQDNESLEQVSARTRLLLRDQFLRSLLLGYEESRIGFHSWVKDHNIELIDAERLCVLIIRIDQYRMFVDRYDNEGCYLIRYAMRNIAEETLAEHCRSISVDIGSDHIAVILDSSALNEEALKLIAQEVQRNIQDYLKLSVTLGLGDPIESLAEASFSYEGALSATHYRIFRGPGSLFMHEKLFRHTKNEYPYDREKAIFDELKLGRQHKMKEAVEALLVTMDRNPSQDLFAILAQVILNIMKSIHAMPCKSTPLSTMGYDDIFNELFKLETKQEMGEWISQLLVQATADKEEKGRNAKSMGTIDKGVKYIEENYSRVDFSVTDVADRLRYSVSYLNKLFNDNLAYSVHEYINRMRLQKAVELIEQSELLINDIAGLAGFSSSNYFYFVFKKAFGMTPNAYRKLHGQSEASARQGISEE</sequence>
<dbReference type="InterPro" id="IPR009057">
    <property type="entry name" value="Homeodomain-like_sf"/>
</dbReference>
<organism evidence="7 8">
    <name type="scientific">Cohnella silvisoli</name>
    <dbReference type="NCBI Taxonomy" id="2873699"/>
    <lineage>
        <taxon>Bacteria</taxon>
        <taxon>Bacillati</taxon>
        <taxon>Bacillota</taxon>
        <taxon>Bacilli</taxon>
        <taxon>Bacillales</taxon>
        <taxon>Paenibacillaceae</taxon>
        <taxon>Cohnella</taxon>
    </lineage>
</organism>
<dbReference type="SUPFAM" id="SSF46689">
    <property type="entry name" value="Homeodomain-like"/>
    <property type="match status" value="1"/>
</dbReference>
<dbReference type="SMART" id="SM00342">
    <property type="entry name" value="HTH_ARAC"/>
    <property type="match status" value="1"/>
</dbReference>
<dbReference type="EMBL" id="JASKHM010000025">
    <property type="protein sequence ID" value="MEQ4486833.1"/>
    <property type="molecule type" value="Genomic_DNA"/>
</dbReference>
<evidence type="ECO:0000256" key="1">
    <source>
        <dbReference type="ARBA" id="ARBA00023015"/>
    </source>
</evidence>
<dbReference type="PANTHER" id="PTHR43280:SF2">
    <property type="entry name" value="HTH-TYPE TRANSCRIPTIONAL REGULATOR EXSA"/>
    <property type="match status" value="1"/>
</dbReference>
<feature type="transmembrane region" description="Helical" evidence="4">
    <location>
        <begin position="311"/>
        <end position="330"/>
    </location>
</feature>
<keyword evidence="1" id="KW-0805">Transcription regulation</keyword>
<dbReference type="Gene3D" id="1.10.10.60">
    <property type="entry name" value="Homeodomain-like"/>
    <property type="match status" value="2"/>
</dbReference>
<dbReference type="PANTHER" id="PTHR43280">
    <property type="entry name" value="ARAC-FAMILY TRANSCRIPTIONAL REGULATOR"/>
    <property type="match status" value="1"/>
</dbReference>
<dbReference type="Pfam" id="PF17853">
    <property type="entry name" value="GGDEF_2"/>
    <property type="match status" value="1"/>
</dbReference>
<keyword evidence="2" id="KW-0238">DNA-binding</keyword>
<dbReference type="PROSITE" id="PS01124">
    <property type="entry name" value="HTH_ARAC_FAMILY_2"/>
    <property type="match status" value="1"/>
</dbReference>
<keyword evidence="8" id="KW-1185">Reference proteome</keyword>
<gene>
    <name evidence="7" type="ORF">QJS35_31105</name>
</gene>
<dbReference type="InterPro" id="IPR020449">
    <property type="entry name" value="Tscrpt_reg_AraC-type_HTH"/>
</dbReference>
<dbReference type="Gene3D" id="3.30.450.20">
    <property type="entry name" value="PAS domain"/>
    <property type="match status" value="1"/>
</dbReference>
<keyword evidence="3" id="KW-0804">Transcription</keyword>
<proteinExistence type="predicted"/>
<protein>
    <submittedName>
        <fullName evidence="7">Helix-turn-helix domain-containing protein</fullName>
    </submittedName>
</protein>
<dbReference type="PROSITE" id="PS50887">
    <property type="entry name" value="GGDEF"/>
    <property type="match status" value="1"/>
</dbReference>
<evidence type="ECO:0000256" key="3">
    <source>
        <dbReference type="ARBA" id="ARBA00023163"/>
    </source>
</evidence>
<dbReference type="InterPro" id="IPR018060">
    <property type="entry name" value="HTH_AraC"/>
</dbReference>
<evidence type="ECO:0000313" key="8">
    <source>
        <dbReference type="Proteomes" id="UP001493487"/>
    </source>
</evidence>